<evidence type="ECO:0000313" key="2">
    <source>
        <dbReference type="EMBL" id="WVZ17435.1"/>
    </source>
</evidence>
<accession>A0AAQ3NX08</accession>
<proteinExistence type="predicted"/>
<evidence type="ECO:0000256" key="1">
    <source>
        <dbReference type="SAM" id="MobiDB-lite"/>
    </source>
</evidence>
<keyword evidence="3" id="KW-1185">Reference proteome</keyword>
<organism evidence="2 3">
    <name type="scientific">Vigna mungo</name>
    <name type="common">Black gram</name>
    <name type="synonym">Phaseolus mungo</name>
    <dbReference type="NCBI Taxonomy" id="3915"/>
    <lineage>
        <taxon>Eukaryota</taxon>
        <taxon>Viridiplantae</taxon>
        <taxon>Streptophyta</taxon>
        <taxon>Embryophyta</taxon>
        <taxon>Tracheophyta</taxon>
        <taxon>Spermatophyta</taxon>
        <taxon>Magnoliopsida</taxon>
        <taxon>eudicotyledons</taxon>
        <taxon>Gunneridae</taxon>
        <taxon>Pentapetalae</taxon>
        <taxon>rosids</taxon>
        <taxon>fabids</taxon>
        <taxon>Fabales</taxon>
        <taxon>Fabaceae</taxon>
        <taxon>Papilionoideae</taxon>
        <taxon>50 kb inversion clade</taxon>
        <taxon>NPAAA clade</taxon>
        <taxon>indigoferoid/millettioid clade</taxon>
        <taxon>Phaseoleae</taxon>
        <taxon>Vigna</taxon>
    </lineage>
</organism>
<protein>
    <submittedName>
        <fullName evidence="2">Uncharacterized protein</fullName>
    </submittedName>
</protein>
<name>A0AAQ3NX08_VIGMU</name>
<dbReference type="AlphaFoldDB" id="A0AAQ3NX08"/>
<feature type="compositionally biased region" description="Polar residues" evidence="1">
    <location>
        <begin position="33"/>
        <end position="42"/>
    </location>
</feature>
<sequence length="170" mass="19068">MLRDIDLNAPCENSHPLQTVTPLMDSNKPLPNHETQQQGSNNQVHAKFPTIPLGIDLNIPYNEASMVDSKEGFLNHATEHDSNHGGNVEELLTKLTDFDLNIPYIDSDMNDNEASNKVLINGGTQHVSYDVADEDIDKYIQARPNLSFSPIDIDLNTLYDDDEDLMMDDE</sequence>
<gene>
    <name evidence="2" type="ORF">V8G54_010417</name>
</gene>
<evidence type="ECO:0000313" key="3">
    <source>
        <dbReference type="Proteomes" id="UP001374535"/>
    </source>
</evidence>
<dbReference type="EMBL" id="CP144698">
    <property type="protein sequence ID" value="WVZ17435.1"/>
    <property type="molecule type" value="Genomic_DNA"/>
</dbReference>
<reference evidence="2 3" key="1">
    <citation type="journal article" date="2023" name="Life. Sci Alliance">
        <title>Evolutionary insights into 3D genome organization and epigenetic landscape of Vigna mungo.</title>
        <authorList>
            <person name="Junaid A."/>
            <person name="Singh B."/>
            <person name="Bhatia S."/>
        </authorList>
    </citation>
    <scope>NUCLEOTIDE SEQUENCE [LARGE SCALE GENOMIC DNA]</scope>
    <source>
        <strain evidence="2">Urdbean</strain>
    </source>
</reference>
<feature type="region of interest" description="Disordered" evidence="1">
    <location>
        <begin position="1"/>
        <end position="42"/>
    </location>
</feature>
<dbReference type="Proteomes" id="UP001374535">
    <property type="component" value="Chromosome 3"/>
</dbReference>